<keyword evidence="6" id="KW-0418">Kinase</keyword>
<dbReference type="CDD" id="cd04241">
    <property type="entry name" value="AAK_FomA-like"/>
    <property type="match status" value="1"/>
</dbReference>
<dbReference type="Pfam" id="PF00696">
    <property type="entry name" value="AA_kinase"/>
    <property type="match status" value="1"/>
</dbReference>
<dbReference type="Gene3D" id="3.40.1160.10">
    <property type="entry name" value="Acetylglutamate kinase-like"/>
    <property type="match status" value="1"/>
</dbReference>
<dbReference type="GO" id="GO:0008652">
    <property type="term" value="P:amino acid biosynthetic process"/>
    <property type="evidence" value="ECO:0007669"/>
    <property type="project" value="InterPro"/>
</dbReference>
<dbReference type="KEGG" id="lgi:LOTGIDRAFT_238298"/>
<dbReference type="SUPFAM" id="SSF53633">
    <property type="entry name" value="Carbamate kinase-like"/>
    <property type="match status" value="1"/>
</dbReference>
<dbReference type="CTD" id="20250717"/>
<feature type="binding site" evidence="10">
    <location>
        <position position="55"/>
    </location>
    <ligand>
        <name>ATP</name>
        <dbReference type="ChEBI" id="CHEBI:30616"/>
    </ligand>
</feature>
<dbReference type="InterPro" id="IPR024192">
    <property type="entry name" value="Fosfomycin_R_FomA-type"/>
</dbReference>
<feature type="binding site" evidence="10">
    <location>
        <position position="234"/>
    </location>
    <ligand>
        <name>ATP</name>
        <dbReference type="ChEBI" id="CHEBI:30616"/>
    </ligand>
</feature>
<accession>V4AV36</accession>
<organism evidence="13 14">
    <name type="scientific">Lottia gigantea</name>
    <name type="common">Giant owl limpet</name>
    <dbReference type="NCBI Taxonomy" id="225164"/>
    <lineage>
        <taxon>Eukaryota</taxon>
        <taxon>Metazoa</taxon>
        <taxon>Spiralia</taxon>
        <taxon>Lophotrochozoa</taxon>
        <taxon>Mollusca</taxon>
        <taxon>Gastropoda</taxon>
        <taxon>Patellogastropoda</taxon>
        <taxon>Lottioidea</taxon>
        <taxon>Lottiidae</taxon>
        <taxon>Lottia</taxon>
    </lineage>
</organism>
<dbReference type="GO" id="GO:0004072">
    <property type="term" value="F:aspartate kinase activity"/>
    <property type="evidence" value="ECO:0007669"/>
    <property type="project" value="InterPro"/>
</dbReference>
<feature type="binding site" evidence="10">
    <location>
        <position position="230"/>
    </location>
    <ligand>
        <name>ATP</name>
        <dbReference type="ChEBI" id="CHEBI:30616"/>
    </ligand>
</feature>
<proteinExistence type="inferred from homology"/>
<feature type="site" description="Transition state stabilizer" evidence="11">
    <location>
        <position position="20"/>
    </location>
</feature>
<dbReference type="GO" id="GO:0102043">
    <property type="term" value="F:isopentenyl phosphate kinase activity"/>
    <property type="evidence" value="ECO:0007669"/>
    <property type="project" value="UniProtKB-EC"/>
</dbReference>
<dbReference type="PANTHER" id="PTHR43654">
    <property type="entry name" value="GLUTAMATE 5-KINASE"/>
    <property type="match status" value="1"/>
</dbReference>
<feature type="binding site" evidence="10">
    <location>
        <begin position="11"/>
        <end position="15"/>
    </location>
    <ligand>
        <name>ATP</name>
        <dbReference type="ChEBI" id="CHEBI:30616"/>
    </ligand>
</feature>
<evidence type="ECO:0000256" key="2">
    <source>
        <dbReference type="ARBA" id="ARBA00012908"/>
    </source>
</evidence>
<evidence type="ECO:0000256" key="5">
    <source>
        <dbReference type="ARBA" id="ARBA00022741"/>
    </source>
</evidence>
<dbReference type="InterPro" id="IPR036393">
    <property type="entry name" value="AceGlu_kinase-like_sf"/>
</dbReference>
<dbReference type="GO" id="GO:0005829">
    <property type="term" value="C:cytosol"/>
    <property type="evidence" value="ECO:0007669"/>
    <property type="project" value="TreeGrafter"/>
</dbReference>
<evidence type="ECO:0000256" key="8">
    <source>
        <dbReference type="ARBA" id="ARBA00023229"/>
    </source>
</evidence>
<dbReference type="InterPro" id="IPR001048">
    <property type="entry name" value="Asp/Glu/Uridylate_kinase"/>
</dbReference>
<reference evidence="13 14" key="1">
    <citation type="journal article" date="2013" name="Nature">
        <title>Insights into bilaterian evolution from three spiralian genomes.</title>
        <authorList>
            <person name="Simakov O."/>
            <person name="Marletaz F."/>
            <person name="Cho S.J."/>
            <person name="Edsinger-Gonzales E."/>
            <person name="Havlak P."/>
            <person name="Hellsten U."/>
            <person name="Kuo D.H."/>
            <person name="Larsson T."/>
            <person name="Lv J."/>
            <person name="Arendt D."/>
            <person name="Savage R."/>
            <person name="Osoegawa K."/>
            <person name="de Jong P."/>
            <person name="Grimwood J."/>
            <person name="Chapman J.A."/>
            <person name="Shapiro H."/>
            <person name="Aerts A."/>
            <person name="Otillar R.P."/>
            <person name="Terry A.Y."/>
            <person name="Boore J.L."/>
            <person name="Grigoriev I.V."/>
            <person name="Lindberg D.R."/>
            <person name="Seaver E.C."/>
            <person name="Weisblat D.A."/>
            <person name="Putnam N.H."/>
            <person name="Rokhsar D.S."/>
        </authorList>
    </citation>
    <scope>NUCLEOTIDE SEQUENCE [LARGE SCALE GENOMIC DNA]</scope>
</reference>
<comment type="catalytic activity">
    <reaction evidence="9">
        <text>isopentenyl phosphate + ATP = isopentenyl diphosphate + ADP</text>
        <dbReference type="Rhea" id="RHEA:33963"/>
        <dbReference type="ChEBI" id="CHEBI:30616"/>
        <dbReference type="ChEBI" id="CHEBI:65078"/>
        <dbReference type="ChEBI" id="CHEBI:128769"/>
        <dbReference type="ChEBI" id="CHEBI:456216"/>
        <dbReference type="EC" id="2.7.4.26"/>
    </reaction>
</comment>
<evidence type="ECO:0000313" key="13">
    <source>
        <dbReference type="EMBL" id="ESP01168.1"/>
    </source>
</evidence>
<dbReference type="EMBL" id="KB200522">
    <property type="protein sequence ID" value="ESP01168.1"/>
    <property type="molecule type" value="Genomic_DNA"/>
</dbReference>
<dbReference type="GeneID" id="20250717"/>
<feature type="binding site" evidence="10">
    <location>
        <position position="165"/>
    </location>
    <ligand>
        <name>substrate</name>
    </ligand>
</feature>
<dbReference type="PROSITE" id="PS00324">
    <property type="entry name" value="ASPARTOKINASE"/>
    <property type="match status" value="1"/>
</dbReference>
<dbReference type="OrthoDB" id="1934954at2759"/>
<dbReference type="RefSeq" id="XP_009048111.1">
    <property type="nucleotide sequence ID" value="XM_009049863.1"/>
</dbReference>
<evidence type="ECO:0000313" key="14">
    <source>
        <dbReference type="Proteomes" id="UP000030746"/>
    </source>
</evidence>
<evidence type="ECO:0000256" key="6">
    <source>
        <dbReference type="ARBA" id="ARBA00022777"/>
    </source>
</evidence>
<keyword evidence="4" id="KW-0808">Transferase</keyword>
<evidence type="ECO:0000256" key="9">
    <source>
        <dbReference type="ARBA" id="ARBA00049063"/>
    </source>
</evidence>
<keyword evidence="8" id="KW-0414">Isoprene biosynthesis</keyword>
<dbReference type="STRING" id="225164.V4AV36"/>
<protein>
    <recommendedName>
        <fullName evidence="3">Isopentenyl phosphate kinase</fullName>
        <ecNumber evidence="2">2.7.4.26</ecNumber>
    </recommendedName>
</protein>
<evidence type="ECO:0000256" key="10">
    <source>
        <dbReference type="PIRSR" id="PIRSR016496-1"/>
    </source>
</evidence>
<evidence type="ECO:0000256" key="1">
    <source>
        <dbReference type="ARBA" id="ARBA00010540"/>
    </source>
</evidence>
<dbReference type="GO" id="GO:0016114">
    <property type="term" value="P:terpenoid biosynthetic process"/>
    <property type="evidence" value="ECO:0007669"/>
    <property type="project" value="TreeGrafter"/>
</dbReference>
<dbReference type="Proteomes" id="UP000030746">
    <property type="component" value="Unassembled WGS sequence"/>
</dbReference>
<keyword evidence="5 10" id="KW-0547">Nucleotide-binding</keyword>
<name>V4AV36_LOTGI</name>
<keyword evidence="7 10" id="KW-0067">ATP-binding</keyword>
<dbReference type="InterPro" id="IPR018042">
    <property type="entry name" value="Aspartate_kinase_CS"/>
</dbReference>
<dbReference type="OMA" id="HHNASEH"/>
<evidence type="ECO:0000256" key="11">
    <source>
        <dbReference type="PIRSR" id="PIRSR016496-2"/>
    </source>
</evidence>
<dbReference type="PANTHER" id="PTHR43654:SF1">
    <property type="entry name" value="ISOPENTENYL PHOSPHATE KINASE"/>
    <property type="match status" value="1"/>
</dbReference>
<comment type="similarity">
    <text evidence="1">Belongs to the isopentenyl phosphate kinase family.</text>
</comment>
<dbReference type="GO" id="GO:0005524">
    <property type="term" value="F:ATP binding"/>
    <property type="evidence" value="ECO:0007669"/>
    <property type="project" value="UniProtKB-KW"/>
</dbReference>
<dbReference type="EC" id="2.7.4.26" evidence="2"/>
<feature type="binding site" evidence="10">
    <location>
        <position position="59"/>
    </location>
    <ligand>
        <name>substrate</name>
    </ligand>
</feature>
<evidence type="ECO:0000256" key="4">
    <source>
        <dbReference type="ARBA" id="ARBA00022679"/>
    </source>
</evidence>
<feature type="binding site" evidence="10">
    <location>
        <position position="54"/>
    </location>
    <ligand>
        <name>substrate</name>
    </ligand>
</feature>
<dbReference type="PIRSF" id="PIRSF016496">
    <property type="entry name" value="Kin_FomA"/>
    <property type="match status" value="1"/>
</dbReference>
<feature type="binding site" evidence="10">
    <location>
        <position position="186"/>
    </location>
    <ligand>
        <name>ATP</name>
        <dbReference type="ChEBI" id="CHEBI:30616"/>
    </ligand>
</feature>
<gene>
    <name evidence="13" type="ORF">LOTGIDRAFT_238298</name>
</gene>
<sequence length="283" mass="31274">MTENDIDLIIKFGGSSITNKDCIETLRVTALEWCAHLVKKCLNSDKNCVIVHGAGSFGHHQAKEYHVSSGYSHLSTKFETDKIKLGFSLTRQSVLKLNASVIENLLKEGIPAISLSPFLSWKTDNRIVQEDGCEMIHAVLNQGYMPVLHGDAVFDKSLGCTILSGDTIIERICEKFEVKKVVFISDVDGIFDKPPNNLEAKLIKHIQVRTDGDIFMDIQTSQSVNDVTGGIKLKLQAAINIVKASPKTTVYISKVSSNSTQDICLNDNLDEKTFDSTKISLKK</sequence>
<evidence type="ECO:0000259" key="12">
    <source>
        <dbReference type="Pfam" id="PF00696"/>
    </source>
</evidence>
<evidence type="ECO:0000256" key="7">
    <source>
        <dbReference type="ARBA" id="ARBA00022840"/>
    </source>
</evidence>
<feature type="domain" description="Aspartate/glutamate/uridylate kinase" evidence="12">
    <location>
        <begin position="9"/>
        <end position="246"/>
    </location>
</feature>
<evidence type="ECO:0000256" key="3">
    <source>
        <dbReference type="ARBA" id="ARBA00017267"/>
    </source>
</evidence>
<dbReference type="NCBIfam" id="NF040647">
    <property type="entry name" value="IPPK_Arch"/>
    <property type="match status" value="1"/>
</dbReference>
<keyword evidence="14" id="KW-1185">Reference proteome</keyword>
<dbReference type="AlphaFoldDB" id="V4AV36"/>
<dbReference type="HOGENOM" id="CLU_070213_0_0_1"/>